<evidence type="ECO:0000256" key="3">
    <source>
        <dbReference type="ARBA" id="ARBA00023163"/>
    </source>
</evidence>
<reference evidence="6 7" key="1">
    <citation type="submission" date="2018-08" db="EMBL/GenBank/DDBJ databases">
        <title>Sequencing the genomes of 1000 actinobacteria strains.</title>
        <authorList>
            <person name="Klenk H.-P."/>
        </authorList>
    </citation>
    <scope>NUCLEOTIDE SEQUENCE [LARGE SCALE GENOMIC DNA]</scope>
    <source>
        <strain evidence="6 7">DSM 22891</strain>
    </source>
</reference>
<evidence type="ECO:0000256" key="1">
    <source>
        <dbReference type="ARBA" id="ARBA00023015"/>
    </source>
</evidence>
<gene>
    <name evidence="6" type="ORF">DFJ64_1890</name>
</gene>
<evidence type="ECO:0000313" key="7">
    <source>
        <dbReference type="Proteomes" id="UP000256485"/>
    </source>
</evidence>
<dbReference type="Pfam" id="PF16859">
    <property type="entry name" value="TetR_C_11"/>
    <property type="match status" value="1"/>
</dbReference>
<dbReference type="PANTHER" id="PTHR30055">
    <property type="entry name" value="HTH-TYPE TRANSCRIPTIONAL REGULATOR RUTR"/>
    <property type="match status" value="1"/>
</dbReference>
<keyword evidence="3" id="KW-0804">Transcription</keyword>
<accession>A0A3D9V3U3</accession>
<dbReference type="Gene3D" id="1.10.357.10">
    <property type="entry name" value="Tetracycline Repressor, domain 2"/>
    <property type="match status" value="1"/>
</dbReference>
<keyword evidence="7" id="KW-1185">Reference proteome</keyword>
<dbReference type="OrthoDB" id="9796019at2"/>
<dbReference type="GO" id="GO:0003700">
    <property type="term" value="F:DNA-binding transcription factor activity"/>
    <property type="evidence" value="ECO:0007669"/>
    <property type="project" value="TreeGrafter"/>
</dbReference>
<dbReference type="InterPro" id="IPR001647">
    <property type="entry name" value="HTH_TetR"/>
</dbReference>
<dbReference type="RefSeq" id="WP_115850114.1">
    <property type="nucleotide sequence ID" value="NZ_QTUC01000001.1"/>
</dbReference>
<dbReference type="Pfam" id="PF00440">
    <property type="entry name" value="TetR_N"/>
    <property type="match status" value="1"/>
</dbReference>
<dbReference type="PANTHER" id="PTHR30055:SF148">
    <property type="entry name" value="TETR-FAMILY TRANSCRIPTIONAL REGULATOR"/>
    <property type="match status" value="1"/>
</dbReference>
<dbReference type="PROSITE" id="PS50977">
    <property type="entry name" value="HTH_TETR_2"/>
    <property type="match status" value="1"/>
</dbReference>
<protein>
    <submittedName>
        <fullName evidence="6">TetR family transcriptional regulator</fullName>
    </submittedName>
</protein>
<evidence type="ECO:0000256" key="2">
    <source>
        <dbReference type="ARBA" id="ARBA00023125"/>
    </source>
</evidence>
<dbReference type="SUPFAM" id="SSF48498">
    <property type="entry name" value="Tetracyclin repressor-like, C-terminal domain"/>
    <property type="match status" value="1"/>
</dbReference>
<comment type="caution">
    <text evidence="6">The sequence shown here is derived from an EMBL/GenBank/DDBJ whole genome shotgun (WGS) entry which is preliminary data.</text>
</comment>
<sequence length="199" mass="22636">MQERTATRRRGAQLEEALLDAAWDELVSVGYAGFTFEGVAARAKTSRSVVYRRWASRAELAIAAIAHYGRKNPFVLPDTGSLRDDVVALLRWLSERRAELAVLMSMQMSDFFAETRSTMADLRDRLLAEREGPTSMERILERAAARGEVDPERLTPRLTTLPIDLVRHEILMTGRPVTEKVIEEIVDDIFLPLVRRRAR</sequence>
<dbReference type="Gene3D" id="1.10.10.60">
    <property type="entry name" value="Homeodomain-like"/>
    <property type="match status" value="1"/>
</dbReference>
<name>A0A3D9V3U3_THECX</name>
<feature type="DNA-binding region" description="H-T-H motif" evidence="4">
    <location>
        <begin position="35"/>
        <end position="54"/>
    </location>
</feature>
<keyword evidence="2 4" id="KW-0238">DNA-binding</keyword>
<dbReference type="InterPro" id="IPR009057">
    <property type="entry name" value="Homeodomain-like_sf"/>
</dbReference>
<dbReference type="SUPFAM" id="SSF46689">
    <property type="entry name" value="Homeodomain-like"/>
    <property type="match status" value="1"/>
</dbReference>
<evidence type="ECO:0000313" key="6">
    <source>
        <dbReference type="EMBL" id="REF36482.1"/>
    </source>
</evidence>
<dbReference type="GO" id="GO:0000976">
    <property type="term" value="F:transcription cis-regulatory region binding"/>
    <property type="evidence" value="ECO:0007669"/>
    <property type="project" value="TreeGrafter"/>
</dbReference>
<dbReference type="InterPro" id="IPR036271">
    <property type="entry name" value="Tet_transcr_reg_TetR-rel_C_sf"/>
</dbReference>
<evidence type="ECO:0000256" key="4">
    <source>
        <dbReference type="PROSITE-ProRule" id="PRU00335"/>
    </source>
</evidence>
<organism evidence="6 7">
    <name type="scientific">Thermasporomyces composti</name>
    <dbReference type="NCBI Taxonomy" id="696763"/>
    <lineage>
        <taxon>Bacteria</taxon>
        <taxon>Bacillati</taxon>
        <taxon>Actinomycetota</taxon>
        <taxon>Actinomycetes</taxon>
        <taxon>Propionibacteriales</taxon>
        <taxon>Nocardioidaceae</taxon>
        <taxon>Thermasporomyces</taxon>
    </lineage>
</organism>
<dbReference type="EMBL" id="QTUC01000001">
    <property type="protein sequence ID" value="REF36482.1"/>
    <property type="molecule type" value="Genomic_DNA"/>
</dbReference>
<dbReference type="InterPro" id="IPR011075">
    <property type="entry name" value="TetR_C"/>
</dbReference>
<proteinExistence type="predicted"/>
<dbReference type="InterPro" id="IPR050109">
    <property type="entry name" value="HTH-type_TetR-like_transc_reg"/>
</dbReference>
<evidence type="ECO:0000259" key="5">
    <source>
        <dbReference type="PROSITE" id="PS50977"/>
    </source>
</evidence>
<dbReference type="AlphaFoldDB" id="A0A3D9V3U3"/>
<keyword evidence="1" id="KW-0805">Transcription regulation</keyword>
<feature type="domain" description="HTH tetR-type" evidence="5">
    <location>
        <begin position="12"/>
        <end position="72"/>
    </location>
</feature>
<dbReference type="Proteomes" id="UP000256485">
    <property type="component" value="Unassembled WGS sequence"/>
</dbReference>